<evidence type="ECO:0000256" key="12">
    <source>
        <dbReference type="ARBA" id="ARBA00031533"/>
    </source>
</evidence>
<name>A0A9X3NCW4_9ACTN</name>
<evidence type="ECO:0000256" key="1">
    <source>
        <dbReference type="ARBA" id="ARBA00000098"/>
    </source>
</evidence>
<evidence type="ECO:0000256" key="10">
    <source>
        <dbReference type="ARBA" id="ARBA00023049"/>
    </source>
</evidence>
<dbReference type="PRINTS" id="PR00756">
    <property type="entry name" value="ALADIPTASE"/>
</dbReference>
<evidence type="ECO:0000256" key="6">
    <source>
        <dbReference type="ARBA" id="ARBA00022670"/>
    </source>
</evidence>
<dbReference type="EMBL" id="JAPDDP010000037">
    <property type="protein sequence ID" value="MDA0182542.1"/>
    <property type="molecule type" value="Genomic_DNA"/>
</dbReference>
<dbReference type="InterPro" id="IPR001930">
    <property type="entry name" value="Peptidase_M1"/>
</dbReference>
<dbReference type="InterPro" id="IPR045357">
    <property type="entry name" value="Aminopeptidase_N-like_N"/>
</dbReference>
<dbReference type="RefSeq" id="WP_270026911.1">
    <property type="nucleotide sequence ID" value="NZ_JAPDDP010000037.1"/>
</dbReference>
<comment type="catalytic activity">
    <reaction evidence="1">
        <text>Release of an N-terminal amino acid, Xaa-|-Yaa- from a peptide, amide or arylamide. Xaa is preferably Ala, but may be most amino acids including Pro (slow action). When a terminal hydrophobic residue is followed by a prolyl residue, the two may be released as an intact Xaa-Pro dipeptide.</text>
        <dbReference type="EC" id="3.4.11.2"/>
    </reaction>
</comment>
<keyword evidence="6" id="KW-0645">Protease</keyword>
<evidence type="ECO:0000259" key="15">
    <source>
        <dbReference type="Pfam" id="PF17900"/>
    </source>
</evidence>
<dbReference type="Pfam" id="PF17900">
    <property type="entry name" value="Peptidase_M1_N"/>
    <property type="match status" value="1"/>
</dbReference>
<evidence type="ECO:0000259" key="14">
    <source>
        <dbReference type="Pfam" id="PF01433"/>
    </source>
</evidence>
<dbReference type="GO" id="GO:0008270">
    <property type="term" value="F:zinc ion binding"/>
    <property type="evidence" value="ECO:0007669"/>
    <property type="project" value="InterPro"/>
</dbReference>
<dbReference type="InterPro" id="IPR050344">
    <property type="entry name" value="Peptidase_M1_aminopeptidases"/>
</dbReference>
<keyword evidence="13" id="KW-0732">Signal</keyword>
<keyword evidence="10" id="KW-0482">Metalloprotease</keyword>
<dbReference type="Gene3D" id="2.60.40.1730">
    <property type="entry name" value="tricorn interacting facor f3 domain"/>
    <property type="match status" value="1"/>
</dbReference>
<evidence type="ECO:0000256" key="13">
    <source>
        <dbReference type="SAM" id="SignalP"/>
    </source>
</evidence>
<feature type="signal peptide" evidence="13">
    <location>
        <begin position="1"/>
        <end position="24"/>
    </location>
</feature>
<dbReference type="PANTHER" id="PTHR11533:SF297">
    <property type="entry name" value="AMINOPEPTIDASE N"/>
    <property type="match status" value="1"/>
</dbReference>
<dbReference type="GO" id="GO:0016285">
    <property type="term" value="F:alanyl aminopeptidase activity"/>
    <property type="evidence" value="ECO:0007669"/>
    <property type="project" value="UniProtKB-EC"/>
</dbReference>
<comment type="caution">
    <text evidence="16">The sequence shown here is derived from an EMBL/GenBank/DDBJ whole genome shotgun (WGS) entry which is preliminary data.</text>
</comment>
<keyword evidence="17" id="KW-1185">Reference proteome</keyword>
<evidence type="ECO:0000313" key="17">
    <source>
        <dbReference type="Proteomes" id="UP001147653"/>
    </source>
</evidence>
<evidence type="ECO:0000256" key="5">
    <source>
        <dbReference type="ARBA" id="ARBA00015611"/>
    </source>
</evidence>
<accession>A0A9X3NCW4</accession>
<evidence type="ECO:0000313" key="16">
    <source>
        <dbReference type="EMBL" id="MDA0182542.1"/>
    </source>
</evidence>
<evidence type="ECO:0000256" key="9">
    <source>
        <dbReference type="ARBA" id="ARBA00022833"/>
    </source>
</evidence>
<comment type="cofactor">
    <cofactor evidence="2">
        <name>Zn(2+)</name>
        <dbReference type="ChEBI" id="CHEBI:29105"/>
    </cofactor>
</comment>
<feature type="domain" description="Aminopeptidase N-like N-terminal" evidence="15">
    <location>
        <begin position="54"/>
        <end position="232"/>
    </location>
</feature>
<dbReference type="SUPFAM" id="SSF63737">
    <property type="entry name" value="Leukotriene A4 hydrolase N-terminal domain"/>
    <property type="match status" value="1"/>
</dbReference>
<dbReference type="Pfam" id="PF01433">
    <property type="entry name" value="Peptidase_M1"/>
    <property type="match status" value="1"/>
</dbReference>
<keyword evidence="9" id="KW-0862">Zinc</keyword>
<proteinExistence type="inferred from homology"/>
<dbReference type="SUPFAM" id="SSF55486">
    <property type="entry name" value="Metalloproteases ('zincins'), catalytic domain"/>
    <property type="match status" value="1"/>
</dbReference>
<gene>
    <name evidence="16" type="ORF">OJ997_19690</name>
</gene>
<sequence>MSLRSAAVIAAAGGALAAAAPSHAAAPSAFTPGARSLGDSLFPTIGNGGYDVRHYDLDLDYAVARKRLEGIATIDATATQGLSRLSFDLSTWNKVRGVTVDGRPARFTVDAKRSKLVITPARGLRDGRRFRVVVRYGGIQRALKGRTALTEGWVPNAKTGAVVVAQPTGAMGWYPNNNVPADKATYTTRVTVPRGWSALATGVLTARRTAGRGKRATSTFVWNETAPTSSFLVSVAVGKFDVNSLSPTKPKRTTPAAGSLNKPLPFYTAITSSLPAQGKAQSATDLGRSSEIVDFYSTYYGKRYPFTSVGGIVTLQSFGLGLETQGKPTYAITEIDSTYGPGVDLVAHELAHQFFGNLVTPARWRDVWLSEGMAVFSAWVWSSTGTFFPVPPRDRYLDVYANPEYPISWRVAPADPATPRDLFDGDGIYRRAPATIEAIREILGNDGTFKAMMRRWLTDHAYGSATTEQFIALVKRTDPARSARWTEFFRQWLYTSYPTADGVPKPQMHVDNFDTYPLPAG</sequence>
<dbReference type="AlphaFoldDB" id="A0A9X3NCW4"/>
<keyword evidence="8" id="KW-0378">Hydrolase</keyword>
<dbReference type="InterPro" id="IPR014782">
    <property type="entry name" value="Peptidase_M1_dom"/>
</dbReference>
<evidence type="ECO:0000256" key="7">
    <source>
        <dbReference type="ARBA" id="ARBA00022723"/>
    </source>
</evidence>
<dbReference type="InterPro" id="IPR027268">
    <property type="entry name" value="Peptidase_M4/M1_CTD_sf"/>
</dbReference>
<keyword evidence="7" id="KW-0479">Metal-binding</keyword>
<dbReference type="Proteomes" id="UP001147653">
    <property type="component" value="Unassembled WGS sequence"/>
</dbReference>
<evidence type="ECO:0000256" key="11">
    <source>
        <dbReference type="ARBA" id="ARBA00029811"/>
    </source>
</evidence>
<protein>
    <recommendedName>
        <fullName evidence="5">Aminopeptidase N</fullName>
        <ecNumber evidence="4">3.4.11.2</ecNumber>
    </recommendedName>
    <alternativeName>
        <fullName evidence="11">Alanine aminopeptidase</fullName>
    </alternativeName>
    <alternativeName>
        <fullName evidence="12">Lysyl aminopeptidase</fullName>
    </alternativeName>
</protein>
<dbReference type="Gene3D" id="1.10.390.10">
    <property type="entry name" value="Neutral Protease Domain 2"/>
    <property type="match status" value="1"/>
</dbReference>
<feature type="chain" id="PRO_5040823349" description="Aminopeptidase N" evidence="13">
    <location>
        <begin position="25"/>
        <end position="521"/>
    </location>
</feature>
<organism evidence="16 17">
    <name type="scientific">Solirubrobacter phytolaccae</name>
    <dbReference type="NCBI Taxonomy" id="1404360"/>
    <lineage>
        <taxon>Bacteria</taxon>
        <taxon>Bacillati</taxon>
        <taxon>Actinomycetota</taxon>
        <taxon>Thermoleophilia</taxon>
        <taxon>Solirubrobacterales</taxon>
        <taxon>Solirubrobacteraceae</taxon>
        <taxon>Solirubrobacter</taxon>
    </lineage>
</organism>
<evidence type="ECO:0000256" key="3">
    <source>
        <dbReference type="ARBA" id="ARBA00010136"/>
    </source>
</evidence>
<evidence type="ECO:0000256" key="4">
    <source>
        <dbReference type="ARBA" id="ARBA00012564"/>
    </source>
</evidence>
<dbReference type="GO" id="GO:0006508">
    <property type="term" value="P:proteolysis"/>
    <property type="evidence" value="ECO:0007669"/>
    <property type="project" value="UniProtKB-KW"/>
</dbReference>
<dbReference type="InterPro" id="IPR042097">
    <property type="entry name" value="Aminopeptidase_N-like_N_sf"/>
</dbReference>
<dbReference type="PANTHER" id="PTHR11533">
    <property type="entry name" value="PROTEASE M1 ZINC METALLOPROTEASE"/>
    <property type="match status" value="1"/>
</dbReference>
<feature type="domain" description="Peptidase M1 membrane alanine aminopeptidase" evidence="14">
    <location>
        <begin position="288"/>
        <end position="492"/>
    </location>
</feature>
<evidence type="ECO:0000256" key="8">
    <source>
        <dbReference type="ARBA" id="ARBA00022801"/>
    </source>
</evidence>
<dbReference type="CDD" id="cd09603">
    <property type="entry name" value="M1_APN_like"/>
    <property type="match status" value="1"/>
</dbReference>
<dbReference type="GO" id="GO:0008237">
    <property type="term" value="F:metallopeptidase activity"/>
    <property type="evidence" value="ECO:0007669"/>
    <property type="project" value="UniProtKB-KW"/>
</dbReference>
<reference evidence="16" key="1">
    <citation type="submission" date="2022-10" db="EMBL/GenBank/DDBJ databases">
        <title>The WGS of Solirubrobacter phytolaccae KCTC 29190.</title>
        <authorList>
            <person name="Jiang Z."/>
        </authorList>
    </citation>
    <scope>NUCLEOTIDE SEQUENCE</scope>
    <source>
        <strain evidence="16">KCTC 29190</strain>
    </source>
</reference>
<evidence type="ECO:0000256" key="2">
    <source>
        <dbReference type="ARBA" id="ARBA00001947"/>
    </source>
</evidence>
<comment type="similarity">
    <text evidence="3">Belongs to the peptidase M1 family.</text>
</comment>
<dbReference type="EC" id="3.4.11.2" evidence="4"/>